<keyword evidence="3" id="KW-0804">Transcription</keyword>
<reference evidence="6" key="2">
    <citation type="submission" date="2019-02" db="EMBL/GenBank/DDBJ databases">
        <authorList>
            <person name="Chen S.-C."/>
            <person name="Chien H.-H."/>
            <person name="Lai M.-C."/>
        </authorList>
    </citation>
    <scope>NUCLEOTIDE SEQUENCE</scope>
    <source>
        <strain evidence="6">N2F9704</strain>
    </source>
</reference>
<evidence type="ECO:0000313" key="7">
    <source>
        <dbReference type="Proteomes" id="UP001042704"/>
    </source>
</evidence>
<dbReference type="Pfam" id="PF01022">
    <property type="entry name" value="HTH_5"/>
    <property type="match status" value="1"/>
</dbReference>
<reference evidence="6" key="1">
    <citation type="journal article" date="2001" name="Int. J. Syst. Evol. Microbiol.">
        <title>Methanofollis aquaemaris sp. nov., a methanogen isolated from an aquaculture fish pond.</title>
        <authorList>
            <person name="Lai M.C."/>
            <person name="Chen S.C."/>
        </authorList>
    </citation>
    <scope>NUCLEOTIDE SEQUENCE</scope>
    <source>
        <strain evidence="6">N2F9704</strain>
    </source>
</reference>
<dbReference type="EMBL" id="CP036172">
    <property type="protein sequence ID" value="QSZ67899.1"/>
    <property type="molecule type" value="Genomic_DNA"/>
</dbReference>
<proteinExistence type="predicted"/>
<dbReference type="InterPro" id="IPR001845">
    <property type="entry name" value="HTH_ArsR_DNA-bd_dom"/>
</dbReference>
<keyword evidence="2" id="KW-0238">DNA-binding</keyword>
<evidence type="ECO:0000256" key="4">
    <source>
        <dbReference type="SAM" id="Coils"/>
    </source>
</evidence>
<dbReference type="InterPro" id="IPR011991">
    <property type="entry name" value="ArsR-like_HTH"/>
</dbReference>
<dbReference type="GO" id="GO:0003700">
    <property type="term" value="F:DNA-binding transcription factor activity"/>
    <property type="evidence" value="ECO:0007669"/>
    <property type="project" value="InterPro"/>
</dbReference>
<dbReference type="SUPFAM" id="SSF46785">
    <property type="entry name" value="Winged helix' DNA-binding domain"/>
    <property type="match status" value="2"/>
</dbReference>
<evidence type="ECO:0000256" key="3">
    <source>
        <dbReference type="ARBA" id="ARBA00023163"/>
    </source>
</evidence>
<dbReference type="PANTHER" id="PTHR33154">
    <property type="entry name" value="TRANSCRIPTIONAL REGULATOR, ARSR FAMILY"/>
    <property type="match status" value="1"/>
</dbReference>
<evidence type="ECO:0000313" key="6">
    <source>
        <dbReference type="EMBL" id="QSZ67899.1"/>
    </source>
</evidence>
<keyword evidence="7" id="KW-1185">Reference proteome</keyword>
<dbReference type="Proteomes" id="UP001042704">
    <property type="component" value="Chromosome"/>
</dbReference>
<evidence type="ECO:0000256" key="2">
    <source>
        <dbReference type="ARBA" id="ARBA00023125"/>
    </source>
</evidence>
<accession>A0A8A3S7R7</accession>
<dbReference type="RefSeq" id="WP_265580817.1">
    <property type="nucleotide sequence ID" value="NZ_CP036172.1"/>
</dbReference>
<dbReference type="Gene3D" id="1.10.10.10">
    <property type="entry name" value="Winged helix-like DNA-binding domain superfamily/Winged helix DNA-binding domain"/>
    <property type="match status" value="1"/>
</dbReference>
<feature type="domain" description="HTH arsR-type" evidence="5">
    <location>
        <begin position="9"/>
        <end position="84"/>
    </location>
</feature>
<evidence type="ECO:0000259" key="5">
    <source>
        <dbReference type="SMART" id="SM00418"/>
    </source>
</evidence>
<keyword evidence="4" id="KW-0175">Coiled coil</keyword>
<dbReference type="InterPro" id="IPR051081">
    <property type="entry name" value="HTH_MetalResp_TranReg"/>
</dbReference>
<dbReference type="InterPro" id="IPR036390">
    <property type="entry name" value="WH_DNA-bd_sf"/>
</dbReference>
<protein>
    <submittedName>
        <fullName evidence="6">ArsR family transcriptional regulator</fullName>
    </submittedName>
</protein>
<keyword evidence="1" id="KW-0805">Transcription regulation</keyword>
<dbReference type="InterPro" id="IPR036388">
    <property type="entry name" value="WH-like_DNA-bd_sf"/>
</dbReference>
<dbReference type="KEGG" id="maqe:RJ40_10530"/>
<dbReference type="SMART" id="SM00418">
    <property type="entry name" value="HTH_ARSR"/>
    <property type="match status" value="1"/>
</dbReference>
<dbReference type="AlphaFoldDB" id="A0A8A3S7R7"/>
<sequence length="210" mass="24529">MFESTETSRILDILGNRNRRRILDLLRQKPCFVTEISDRLMISPKAVIEHLQLMEQERILSSFHDDRRRKYYCLTREIRIDVHLSNGDPVPLIQPAENLEGKYLVSLYTLARMIRARDRLAAELETIEREIDVKMNDIVRYSRNLLADEVEMDLVLALAHCTLTLRDLEEYTGLEAGPVERMLKDLIVKGIVEQNGNEYMLRGPYVKQSL</sequence>
<dbReference type="GO" id="GO:0003677">
    <property type="term" value="F:DNA binding"/>
    <property type="evidence" value="ECO:0007669"/>
    <property type="project" value="UniProtKB-KW"/>
</dbReference>
<feature type="coiled-coil region" evidence="4">
    <location>
        <begin position="110"/>
        <end position="144"/>
    </location>
</feature>
<dbReference type="PANTHER" id="PTHR33154:SF33">
    <property type="entry name" value="TRANSCRIPTIONAL REPRESSOR SDPR"/>
    <property type="match status" value="1"/>
</dbReference>
<organism evidence="6 7">
    <name type="scientific">Methanofollis aquaemaris</name>
    <dbReference type="NCBI Taxonomy" id="126734"/>
    <lineage>
        <taxon>Archaea</taxon>
        <taxon>Methanobacteriati</taxon>
        <taxon>Methanobacteriota</taxon>
        <taxon>Stenosarchaea group</taxon>
        <taxon>Methanomicrobia</taxon>
        <taxon>Methanomicrobiales</taxon>
        <taxon>Methanomicrobiaceae</taxon>
        <taxon>Methanofollis</taxon>
    </lineage>
</organism>
<dbReference type="CDD" id="cd00090">
    <property type="entry name" value="HTH_ARSR"/>
    <property type="match status" value="1"/>
</dbReference>
<name>A0A8A3S7R7_9EURY</name>
<dbReference type="GeneID" id="76424803"/>
<evidence type="ECO:0000256" key="1">
    <source>
        <dbReference type="ARBA" id="ARBA00023015"/>
    </source>
</evidence>
<gene>
    <name evidence="6" type="ORF">RJ40_10530</name>
</gene>